<dbReference type="SMART" id="SM00778">
    <property type="entry name" value="Prim_Zn_Ribbon"/>
    <property type="match status" value="1"/>
</dbReference>
<dbReference type="RefSeq" id="WP_179252417.1">
    <property type="nucleotide sequence ID" value="NZ_JACBIV010000007.1"/>
</dbReference>
<dbReference type="Pfam" id="PF08273">
    <property type="entry name" value="Zn_Ribbon_Prim"/>
    <property type="match status" value="1"/>
</dbReference>
<evidence type="ECO:0000313" key="3">
    <source>
        <dbReference type="Proteomes" id="UP000659084"/>
    </source>
</evidence>
<dbReference type="SUPFAM" id="SSF57783">
    <property type="entry name" value="Zinc beta-ribbon"/>
    <property type="match status" value="1"/>
</dbReference>
<evidence type="ECO:0000313" key="2">
    <source>
        <dbReference type="EMBL" id="MBC3213844.1"/>
    </source>
</evidence>
<dbReference type="Proteomes" id="UP000659084">
    <property type="component" value="Unassembled WGS sequence"/>
</dbReference>
<dbReference type="EMBL" id="JACNYO010000018">
    <property type="protein sequence ID" value="MBC3213844.1"/>
    <property type="molecule type" value="Genomic_DNA"/>
</dbReference>
<name>A0AAW3WS64_SERFO</name>
<dbReference type="AlphaFoldDB" id="A0AAW3WS64"/>
<gene>
    <name evidence="2" type="ORF">H8J20_16990</name>
</gene>
<dbReference type="InterPro" id="IPR055570">
    <property type="entry name" value="DUF7146"/>
</dbReference>
<dbReference type="InterPro" id="IPR013237">
    <property type="entry name" value="Phage_T7_Gp4_N"/>
</dbReference>
<accession>A0AAW3WS64</accession>
<proteinExistence type="predicted"/>
<dbReference type="GO" id="GO:0008270">
    <property type="term" value="F:zinc ion binding"/>
    <property type="evidence" value="ECO:0007669"/>
    <property type="project" value="InterPro"/>
</dbReference>
<dbReference type="InterPro" id="IPR006171">
    <property type="entry name" value="TOPRIM_dom"/>
</dbReference>
<dbReference type="Pfam" id="PF23639">
    <property type="entry name" value="DUF7146"/>
    <property type="match status" value="1"/>
</dbReference>
<feature type="domain" description="DNA primase/helicase Gp4 N-terminal Bacteriophage T7-like" evidence="1">
    <location>
        <begin position="28"/>
        <end position="62"/>
    </location>
</feature>
<dbReference type="GO" id="GO:0004386">
    <property type="term" value="F:helicase activity"/>
    <property type="evidence" value="ECO:0007669"/>
    <property type="project" value="InterPro"/>
</dbReference>
<protein>
    <submittedName>
        <fullName evidence="2">Toprim domain-containing protein</fullName>
    </submittedName>
</protein>
<sequence>MKTADAVIGRWPEIFEYFDLPPLTGKKHYKGECPVCGGKGKFRFDDEDHGSWICACGYGTGWKLLELTQRKPFAELAREIDALIGNTYQPEQGGAAPKPRESVKIRKGVIAKFGSLVGLRGTGAELYLNGRGINRLPADWVKFNPTEKTPYGDKQAMWALATDDKAKPCYLHRTFLDGAHKADIPTQKRMLSLQEDSYLEHAGSVAIRMFPVASTLGIAEGIETALSCQQIYNCNTWAVLNASLMKRFRAPAGVKHLVIFADCDDNGAGHAAAWECGHRNIISKNNDVQQVSIRWPGKDSGEKCDFNDMLMTGAKVYEWPLKKRSA</sequence>
<reference evidence="2" key="1">
    <citation type="submission" date="2020-08" db="EMBL/GenBank/DDBJ databases">
        <title>Food and environmental bacterial isolates.</title>
        <authorList>
            <person name="Richter L."/>
            <person name="Du Plessis E.M."/>
            <person name="Duvenage S."/>
            <person name="Allam M."/>
            <person name="Korsten L."/>
        </authorList>
    </citation>
    <scope>NUCLEOTIDE SEQUENCE</scope>
    <source>
        <strain evidence="2">UPMP2127</strain>
    </source>
</reference>
<dbReference type="CDD" id="cd01029">
    <property type="entry name" value="TOPRIM_primases"/>
    <property type="match status" value="1"/>
</dbReference>
<evidence type="ECO:0000259" key="1">
    <source>
        <dbReference type="SMART" id="SM00778"/>
    </source>
</evidence>
<comment type="caution">
    <text evidence="2">The sequence shown here is derived from an EMBL/GenBank/DDBJ whole genome shotgun (WGS) entry which is preliminary data.</text>
</comment>
<dbReference type="Pfam" id="PF13362">
    <property type="entry name" value="Toprim_3"/>
    <property type="match status" value="1"/>
</dbReference>
<dbReference type="InterPro" id="IPR034154">
    <property type="entry name" value="TOPRIM_DnaG/twinkle"/>
</dbReference>
<organism evidence="2 3">
    <name type="scientific">Serratia fonticola</name>
    <dbReference type="NCBI Taxonomy" id="47917"/>
    <lineage>
        <taxon>Bacteria</taxon>
        <taxon>Pseudomonadati</taxon>
        <taxon>Pseudomonadota</taxon>
        <taxon>Gammaproteobacteria</taxon>
        <taxon>Enterobacterales</taxon>
        <taxon>Yersiniaceae</taxon>
        <taxon>Serratia</taxon>
    </lineage>
</organism>